<name>A0A0D2X348_CAPO3</name>
<dbReference type="EMBL" id="KE346365">
    <property type="protein sequence ID" value="KJE93684.1"/>
    <property type="molecule type" value="Genomic_DNA"/>
</dbReference>
<evidence type="ECO:0000313" key="1">
    <source>
        <dbReference type="EMBL" id="KJE93684.1"/>
    </source>
</evidence>
<organism evidence="1 2">
    <name type="scientific">Capsaspora owczarzaki (strain ATCC 30864)</name>
    <dbReference type="NCBI Taxonomy" id="595528"/>
    <lineage>
        <taxon>Eukaryota</taxon>
        <taxon>Filasterea</taxon>
        <taxon>Capsaspora</taxon>
    </lineage>
</organism>
<dbReference type="InParanoid" id="A0A0D2X348"/>
<protein>
    <submittedName>
        <fullName evidence="1">Uncharacterized protein</fullName>
    </submittedName>
</protein>
<accession>A0A0D2X348</accession>
<dbReference type="RefSeq" id="XP_004348267.1">
    <property type="nucleotide sequence ID" value="XM_004348217.2"/>
</dbReference>
<proteinExistence type="predicted"/>
<gene>
    <name evidence="1" type="ORF">CAOG_004439</name>
</gene>
<keyword evidence="2" id="KW-1185">Reference proteome</keyword>
<dbReference type="Proteomes" id="UP000008743">
    <property type="component" value="Unassembled WGS sequence"/>
</dbReference>
<evidence type="ECO:0000313" key="2">
    <source>
        <dbReference type="Proteomes" id="UP000008743"/>
    </source>
</evidence>
<reference evidence="2" key="1">
    <citation type="submission" date="2011-02" db="EMBL/GenBank/DDBJ databases">
        <title>The Genome Sequence of Capsaspora owczarzaki ATCC 30864.</title>
        <authorList>
            <person name="Russ C."/>
            <person name="Cuomo C."/>
            <person name="Burger G."/>
            <person name="Gray M.W."/>
            <person name="Holland P.W.H."/>
            <person name="King N."/>
            <person name="Lang F.B.F."/>
            <person name="Roger A.J."/>
            <person name="Ruiz-Trillo I."/>
            <person name="Young S.K."/>
            <person name="Zeng Q."/>
            <person name="Gargeya S."/>
            <person name="Alvarado L."/>
            <person name="Berlin A."/>
            <person name="Chapman S.B."/>
            <person name="Chen Z."/>
            <person name="Freedman E."/>
            <person name="Gellesch M."/>
            <person name="Goldberg J."/>
            <person name="Griggs A."/>
            <person name="Gujja S."/>
            <person name="Heilman E."/>
            <person name="Heiman D."/>
            <person name="Howarth C."/>
            <person name="Mehta T."/>
            <person name="Neiman D."/>
            <person name="Pearson M."/>
            <person name="Roberts A."/>
            <person name="Saif S."/>
            <person name="Shea T."/>
            <person name="Shenoy N."/>
            <person name="Sisk P."/>
            <person name="Stolte C."/>
            <person name="Sykes S."/>
            <person name="White J."/>
            <person name="Yandava C."/>
            <person name="Haas B."/>
            <person name="Nusbaum C."/>
            <person name="Birren B."/>
        </authorList>
    </citation>
    <scope>NUCLEOTIDE SEQUENCE</scope>
    <source>
        <strain evidence="2">ATCC 30864</strain>
    </source>
</reference>
<dbReference type="AlphaFoldDB" id="A0A0D2X348"/>
<sequence length="160" mass="17252">MANLQQMHAQATAVLFGMPKPLEVDALYTALTRSINNIIQAASRALLPTTAMFQQDESQLATSFLEFEALCDDIYHRLAVTRAGIAASPGSALLPQVPAQKELAQTDSAELHAQTARAHVESHSAFLSQIQSQYDSAIEALRLLDKLPSSETTGPTSMTN</sequence>